<evidence type="ECO:0000256" key="1">
    <source>
        <dbReference type="SAM" id="Phobius"/>
    </source>
</evidence>
<organism evidence="2 3">
    <name type="scientific">Oligella urethralis</name>
    <dbReference type="NCBI Taxonomy" id="90245"/>
    <lineage>
        <taxon>Bacteria</taxon>
        <taxon>Pseudomonadati</taxon>
        <taxon>Pseudomonadota</taxon>
        <taxon>Betaproteobacteria</taxon>
        <taxon>Burkholderiales</taxon>
        <taxon>Alcaligenaceae</taxon>
        <taxon>Oligella</taxon>
    </lineage>
</organism>
<evidence type="ECO:0000313" key="3">
    <source>
        <dbReference type="Proteomes" id="UP000250242"/>
    </source>
</evidence>
<protein>
    <recommendedName>
        <fullName evidence="4">DUF3592 domain-containing protein</fullName>
    </recommendedName>
</protein>
<keyword evidence="1" id="KW-1133">Transmembrane helix</keyword>
<feature type="transmembrane region" description="Helical" evidence="1">
    <location>
        <begin position="46"/>
        <end position="67"/>
    </location>
</feature>
<evidence type="ECO:0008006" key="4">
    <source>
        <dbReference type="Google" id="ProtNLM"/>
    </source>
</evidence>
<keyword evidence="1" id="KW-0812">Transmembrane</keyword>
<evidence type="ECO:0000313" key="2">
    <source>
        <dbReference type="EMBL" id="SPY07104.1"/>
    </source>
</evidence>
<reference evidence="2 3" key="1">
    <citation type="submission" date="2018-06" db="EMBL/GenBank/DDBJ databases">
        <authorList>
            <consortium name="Pathogen Informatics"/>
            <person name="Doyle S."/>
        </authorList>
    </citation>
    <scope>NUCLEOTIDE SEQUENCE [LARGE SCALE GENOMIC DNA]</scope>
    <source>
        <strain evidence="2 3">NCTC11009</strain>
    </source>
</reference>
<dbReference type="EMBL" id="UATH01000001">
    <property type="protein sequence ID" value="SPY07104.1"/>
    <property type="molecule type" value="Genomic_DNA"/>
</dbReference>
<sequence>MSSEVMEYIVGILVFILNRWWLALLMIAVPHILIAYFTGTWGGKSTLLDLVTVCWLVATLLPGYALAPVINHYGRIAVAEIVSSETTMSRNEDFTAVYSVKAVYQDEKGDTQKVSYWDIKSRIYPVFSDYTIPWSKGTVFILKYLPSMPSEFIFLAELTEEERQAVCPVLKGKLSDYQAQKSSLGSERDVLNSKVYQGLTAEESGKLSRKMRRGEGLTADEKRLMVLNEKLLVLNRNMYSIQNDLIQGDRFCRE</sequence>
<dbReference type="RefSeq" id="WP_113062191.1">
    <property type="nucleotide sequence ID" value="NZ_UATH01000001.1"/>
</dbReference>
<name>A0A2X1WEL5_9BURK</name>
<dbReference type="Proteomes" id="UP000250242">
    <property type="component" value="Unassembled WGS sequence"/>
</dbReference>
<keyword evidence="1" id="KW-0472">Membrane</keyword>
<accession>A0A2X1WEL5</accession>
<gene>
    <name evidence="2" type="ORF">NCTC11009_00294</name>
</gene>
<proteinExistence type="predicted"/>
<feature type="transmembrane region" description="Helical" evidence="1">
    <location>
        <begin position="20"/>
        <end position="39"/>
    </location>
</feature>
<dbReference type="AlphaFoldDB" id="A0A2X1WEL5"/>